<reference evidence="9" key="1">
    <citation type="submission" date="2022-10" db="EMBL/GenBank/DDBJ databases">
        <title>Chitinophaga sp. nov., isolated from soil.</title>
        <authorList>
            <person name="Jeon C.O."/>
        </authorList>
    </citation>
    <scope>NUCLEOTIDE SEQUENCE</scope>
    <source>
        <strain evidence="9">R8</strain>
    </source>
</reference>
<proteinExistence type="predicted"/>
<evidence type="ECO:0000256" key="2">
    <source>
        <dbReference type="ARBA" id="ARBA00022448"/>
    </source>
</evidence>
<dbReference type="Pfam" id="PF13715">
    <property type="entry name" value="CarbopepD_reg_2"/>
    <property type="match status" value="1"/>
</dbReference>
<evidence type="ECO:0000313" key="10">
    <source>
        <dbReference type="Proteomes" id="UP001162741"/>
    </source>
</evidence>
<evidence type="ECO:0000313" key="9">
    <source>
        <dbReference type="EMBL" id="UYQ94474.1"/>
    </source>
</evidence>
<dbReference type="InterPro" id="IPR037066">
    <property type="entry name" value="Plug_dom_sf"/>
</dbReference>
<dbReference type="InterPro" id="IPR008969">
    <property type="entry name" value="CarboxyPept-like_regulatory"/>
</dbReference>
<keyword evidence="4" id="KW-0812">Transmembrane</keyword>
<evidence type="ECO:0000256" key="5">
    <source>
        <dbReference type="ARBA" id="ARBA00022729"/>
    </source>
</evidence>
<keyword evidence="6" id="KW-0472">Membrane</keyword>
<sequence length="943" mass="103442">MEQFFTITRHVIAGILLLLVTAGALSAQRRNTATYKVSGVVSETTVGNTKKALPYASVSLPAYGIAAQTDGQGRFELQNVPAGKTMISIRYIGKVNVDSTITVNSDVTLDLQMQTSDFRLADIQITARPGTGTSGTSSRISRTAIDHLQANSLADVMALLPGGITVNPNLTNAKQINIRSVGSAASDLNAFGTTVMMNGAPMSNNANMQTMSPAVAGATGALAGGASPNAGFDVRGISMNNVESVEVIRGVPGVEYGDVTAGVVIVNTKAGAQPLSVQARVNPNVYQVSANKGMDLGKENGALNLGMDYAYNTNDPVQQYLTYQRFTGRALYSNRFFKILSSTTALDLIYGKDTRKRNPDDQVTKTASSGRDLGFIFNTRGNLSFENLWLRKLDYVARVGLTDKSSYYETQYTAANAPYSMTTVDGTILTNRPGLDAVDAQGNKLNGSDGDKYAVYLPSTYVGRYNIDGKEFNTYFKAATTFFNKIGNTDHRWLVGADFKSDKNYGAGKTFADSTPPYRNLSALNASFRTRAYKDIPALTQFGLFAEENFSANIGGNRLDVTAGVRYDRFSGDRNAISPRINANIELIPGWLSINGAWGQLAKAPSILYLHPENAFFEYVNINELANESIPADQRVLMTTTHVFNTENNDLEIAKNEKAEIGLVLNVKQASLRVTGFRETLKNGYGMDNSLNTFRPVMFNEYTRVAGATSPVYNLTASNRVLASFYTPTNNQVAKTQGLEADLNLGRFKSIRTSFAANGAWMRTETYSNNYTFYDDQSSNAGASRTHVGLYEKGMVKRNDETVVTSLRATHNIPRIGFVITFTTQVIWNDRNWNVFGNDSIPVKYISKDDGEVYDFDPSKSQEPEFKTLLRPVNRATSIKESYPPLLTFNINVTKEVAEYLRVSFFANNMFRHYQITESKRTPGNFVKRGGQFFFGLELSLTL</sequence>
<comment type="subcellular location">
    <subcellularLocation>
        <location evidence="1">Cell outer membrane</location>
        <topology evidence="1">Multi-pass membrane protein</topology>
    </subcellularLocation>
</comment>
<dbReference type="InterPro" id="IPR039426">
    <property type="entry name" value="TonB-dep_rcpt-like"/>
</dbReference>
<dbReference type="Proteomes" id="UP001162741">
    <property type="component" value="Chromosome"/>
</dbReference>
<dbReference type="SUPFAM" id="SSF49464">
    <property type="entry name" value="Carboxypeptidase regulatory domain-like"/>
    <property type="match status" value="1"/>
</dbReference>
<dbReference type="Gene3D" id="2.40.170.20">
    <property type="entry name" value="TonB-dependent receptor, beta-barrel domain"/>
    <property type="match status" value="1"/>
</dbReference>
<evidence type="ECO:0000256" key="4">
    <source>
        <dbReference type="ARBA" id="ARBA00022692"/>
    </source>
</evidence>
<evidence type="ECO:0000256" key="1">
    <source>
        <dbReference type="ARBA" id="ARBA00004571"/>
    </source>
</evidence>
<dbReference type="Gene3D" id="2.60.40.1120">
    <property type="entry name" value="Carboxypeptidase-like, regulatory domain"/>
    <property type="match status" value="1"/>
</dbReference>
<gene>
    <name evidence="9" type="ORF">MKQ68_05140</name>
</gene>
<evidence type="ECO:0000256" key="3">
    <source>
        <dbReference type="ARBA" id="ARBA00022452"/>
    </source>
</evidence>
<dbReference type="RefSeq" id="WP_264282356.1">
    <property type="nucleotide sequence ID" value="NZ_CP107006.1"/>
</dbReference>
<keyword evidence="7" id="KW-0998">Cell outer membrane</keyword>
<organism evidence="9 10">
    <name type="scientific">Chitinophaga horti</name>
    <dbReference type="NCBI Taxonomy" id="2920382"/>
    <lineage>
        <taxon>Bacteria</taxon>
        <taxon>Pseudomonadati</taxon>
        <taxon>Bacteroidota</taxon>
        <taxon>Chitinophagia</taxon>
        <taxon>Chitinophagales</taxon>
        <taxon>Chitinophagaceae</taxon>
        <taxon>Chitinophaga</taxon>
    </lineage>
</organism>
<dbReference type="PANTHER" id="PTHR30069:SF29">
    <property type="entry name" value="HEMOGLOBIN AND HEMOGLOBIN-HAPTOGLOBIN-BINDING PROTEIN 1-RELATED"/>
    <property type="match status" value="1"/>
</dbReference>
<dbReference type="SUPFAM" id="SSF56935">
    <property type="entry name" value="Porins"/>
    <property type="match status" value="1"/>
</dbReference>
<keyword evidence="10" id="KW-1185">Reference proteome</keyword>
<protein>
    <submittedName>
        <fullName evidence="9">TonB-dependent receptor</fullName>
    </submittedName>
</protein>
<feature type="domain" description="TonB-dependent receptor plug" evidence="8">
    <location>
        <begin position="133"/>
        <end position="262"/>
    </location>
</feature>
<keyword evidence="3" id="KW-1134">Transmembrane beta strand</keyword>
<dbReference type="InterPro" id="IPR036942">
    <property type="entry name" value="Beta-barrel_TonB_sf"/>
</dbReference>
<keyword evidence="2" id="KW-0813">Transport</keyword>
<keyword evidence="9" id="KW-0675">Receptor</keyword>
<name>A0ABY6J475_9BACT</name>
<accession>A0ABY6J475</accession>
<dbReference type="Pfam" id="PF07715">
    <property type="entry name" value="Plug"/>
    <property type="match status" value="1"/>
</dbReference>
<dbReference type="EMBL" id="CP107006">
    <property type="protein sequence ID" value="UYQ94474.1"/>
    <property type="molecule type" value="Genomic_DNA"/>
</dbReference>
<evidence type="ECO:0000256" key="6">
    <source>
        <dbReference type="ARBA" id="ARBA00023136"/>
    </source>
</evidence>
<dbReference type="PANTHER" id="PTHR30069">
    <property type="entry name" value="TONB-DEPENDENT OUTER MEMBRANE RECEPTOR"/>
    <property type="match status" value="1"/>
</dbReference>
<evidence type="ECO:0000259" key="8">
    <source>
        <dbReference type="Pfam" id="PF07715"/>
    </source>
</evidence>
<dbReference type="Gene3D" id="2.170.130.10">
    <property type="entry name" value="TonB-dependent receptor, plug domain"/>
    <property type="match status" value="1"/>
</dbReference>
<evidence type="ECO:0000256" key="7">
    <source>
        <dbReference type="ARBA" id="ARBA00023237"/>
    </source>
</evidence>
<dbReference type="InterPro" id="IPR012910">
    <property type="entry name" value="Plug_dom"/>
</dbReference>
<keyword evidence="5" id="KW-0732">Signal</keyword>